<protein>
    <submittedName>
        <fullName evidence="2">Uncharacterized protein</fullName>
    </submittedName>
</protein>
<keyword evidence="1" id="KW-1133">Transmembrane helix</keyword>
<evidence type="ECO:0000313" key="2">
    <source>
        <dbReference type="EMBL" id="KKU10507.1"/>
    </source>
</evidence>
<sequence>MKKVLIYFNFIVVSTMVITGFIGASSLPQLMAAIIFFPLALYFWLLVVPKKKTAIIFPEILPSKGQPVIKLKKAKEGRLDLNRRTFLKLVGTAGVTLFLFSIFTKRAHGAFFGSIPGPGTIAIKDSTGAVIDPAIKTPTDGYKINQVDDSSPAYYGFTNKDGAWFIMKEDTSTGDYRYTIGPSDFTNATTGWPNRAALTYDYFENVF</sequence>
<dbReference type="AlphaFoldDB" id="A0A0G1MQV6"/>
<reference evidence="2 3" key="1">
    <citation type="journal article" date="2015" name="Nature">
        <title>rRNA introns, odd ribosomes, and small enigmatic genomes across a large radiation of phyla.</title>
        <authorList>
            <person name="Brown C.T."/>
            <person name="Hug L.A."/>
            <person name="Thomas B.C."/>
            <person name="Sharon I."/>
            <person name="Castelle C.J."/>
            <person name="Singh A."/>
            <person name="Wilkins M.J."/>
            <person name="Williams K.H."/>
            <person name="Banfield J.F."/>
        </authorList>
    </citation>
    <scope>NUCLEOTIDE SEQUENCE [LARGE SCALE GENOMIC DNA]</scope>
</reference>
<dbReference type="NCBIfam" id="TIGR01409">
    <property type="entry name" value="TAT_signal_seq"/>
    <property type="match status" value="1"/>
</dbReference>
<keyword evidence="1" id="KW-0812">Transmembrane</keyword>
<dbReference type="EMBL" id="LCLA01000010">
    <property type="protein sequence ID" value="KKU10507.1"/>
    <property type="molecule type" value="Genomic_DNA"/>
</dbReference>
<feature type="transmembrane region" description="Helical" evidence="1">
    <location>
        <begin position="5"/>
        <end position="24"/>
    </location>
</feature>
<feature type="transmembrane region" description="Helical" evidence="1">
    <location>
        <begin position="30"/>
        <end position="48"/>
    </location>
</feature>
<dbReference type="InterPro" id="IPR019546">
    <property type="entry name" value="TAT_signal_bac_arc"/>
</dbReference>
<evidence type="ECO:0000256" key="1">
    <source>
        <dbReference type="SAM" id="Phobius"/>
    </source>
</evidence>
<gene>
    <name evidence="2" type="ORF">UX13_C0010G0007</name>
</gene>
<organism evidence="2 3">
    <name type="scientific">Candidatus Woesebacteria bacterium GW2011_GWB1_45_5</name>
    <dbReference type="NCBI Taxonomy" id="1618581"/>
    <lineage>
        <taxon>Bacteria</taxon>
        <taxon>Candidatus Woeseibacteriota</taxon>
    </lineage>
</organism>
<comment type="caution">
    <text evidence="2">The sequence shown here is derived from an EMBL/GenBank/DDBJ whole genome shotgun (WGS) entry which is preliminary data.</text>
</comment>
<proteinExistence type="predicted"/>
<name>A0A0G1MQV6_9BACT</name>
<feature type="transmembrane region" description="Helical" evidence="1">
    <location>
        <begin position="85"/>
        <end position="103"/>
    </location>
</feature>
<evidence type="ECO:0000313" key="3">
    <source>
        <dbReference type="Proteomes" id="UP000034329"/>
    </source>
</evidence>
<accession>A0A0G1MQV6</accession>
<dbReference type="Proteomes" id="UP000034329">
    <property type="component" value="Unassembled WGS sequence"/>
</dbReference>
<keyword evidence="1" id="KW-0472">Membrane</keyword>